<name>B3EYI6_9CYAN</name>
<dbReference type="PANTHER" id="PTHR33833:SF3">
    <property type="entry name" value="YCF49-LIKE PROTEIN"/>
    <property type="match status" value="1"/>
</dbReference>
<feature type="transmembrane region" description="Helical" evidence="1">
    <location>
        <begin position="64"/>
        <end position="84"/>
    </location>
</feature>
<protein>
    <recommendedName>
        <fullName evidence="3">Ycf49-like protein</fullName>
    </recommendedName>
</protein>
<feature type="transmembrane region" description="Helical" evidence="1">
    <location>
        <begin position="96"/>
        <end position="116"/>
    </location>
</feature>
<evidence type="ECO:0000256" key="1">
    <source>
        <dbReference type="SAM" id="Phobius"/>
    </source>
</evidence>
<keyword evidence="1" id="KW-0812">Transmembrane</keyword>
<feature type="transmembrane region" description="Helical" evidence="1">
    <location>
        <begin position="32"/>
        <end position="52"/>
    </location>
</feature>
<accession>B3EYI6</accession>
<reference evidence="2" key="1">
    <citation type="journal article" date="2008" name="Appl. Environ. Microbiol.">
        <title>Biosynthetic intermediate analysis and functional homology reveal a saxitoxin gene cluster in cyanobacteria.</title>
        <authorList>
            <person name="Kellmann R."/>
            <person name="Mihali T.K."/>
            <person name="Jeon Y.J."/>
            <person name="Pickford R."/>
            <person name="Pomati F."/>
            <person name="Neilan B.A."/>
        </authorList>
    </citation>
    <scope>NUCLEOTIDE SEQUENCE</scope>
    <source>
        <strain evidence="2">T3</strain>
    </source>
</reference>
<dbReference type="AlphaFoldDB" id="B3EYI6"/>
<keyword evidence="1" id="KW-0472">Membrane</keyword>
<keyword evidence="1" id="KW-1133">Transmembrane helix</keyword>
<dbReference type="PANTHER" id="PTHR33833">
    <property type="entry name" value="NUCLEOLAR-LIKE PROTEIN-RELATED"/>
    <property type="match status" value="1"/>
</dbReference>
<dbReference type="Pfam" id="PF10693">
    <property type="entry name" value="DUF2499"/>
    <property type="match status" value="1"/>
</dbReference>
<proteinExistence type="predicted"/>
<evidence type="ECO:0008006" key="3">
    <source>
        <dbReference type="Google" id="ProtNLM"/>
    </source>
</evidence>
<dbReference type="InterPro" id="IPR019634">
    <property type="entry name" value="Uncharacterised_Ycf49"/>
</dbReference>
<evidence type="ECO:0000313" key="2">
    <source>
        <dbReference type="EMBL" id="ABI75121.1"/>
    </source>
</evidence>
<dbReference type="EMBL" id="DQ787200">
    <property type="protein sequence ID" value="ABI75121.1"/>
    <property type="molecule type" value="Genomic_DNA"/>
</dbReference>
<sequence length="131" mass="14984">MSWSTMKDVLILIVKSLQIHYNPMNALSIPTWIIHISSVIEWVVAISLIWKYGELTQNHSWRGFALGMIPALISALSACTWHYFDNPQSLEWLVTLQATTTLIGNFTLWAAAVWVWRSTRPNEVLSISNKE</sequence>
<organism evidence="2">
    <name type="scientific">Cylindrospermopsis raciborskii T3</name>
    <dbReference type="NCBI Taxonomy" id="398006"/>
    <lineage>
        <taxon>Bacteria</taxon>
        <taxon>Bacillati</taxon>
        <taxon>Cyanobacteriota</taxon>
        <taxon>Cyanophyceae</taxon>
        <taxon>Nostocales</taxon>
        <taxon>Aphanizomenonaceae</taxon>
        <taxon>Cylindrospermopsis</taxon>
    </lineage>
</organism>